<sequence>MANISSFRGWRYNSDLVDDYSDVIVPPYDVITAKERDAYYDRSPYNYIRINLNRLPGNSRYESASSALRHWKNNGVLVKEDQNAIYIVSQTFEQADNRVERIGCICSVQLTEFGNVVLPHEKTIEKHLNDRLQLME</sequence>
<organism evidence="1">
    <name type="scientific">marine metagenome</name>
    <dbReference type="NCBI Taxonomy" id="408172"/>
    <lineage>
        <taxon>unclassified sequences</taxon>
        <taxon>metagenomes</taxon>
        <taxon>ecological metagenomes</taxon>
    </lineage>
</organism>
<accession>A0A382FWJ6</accession>
<dbReference type="InterPro" id="IPR008323">
    <property type="entry name" value="UCP033563"/>
</dbReference>
<reference evidence="1" key="1">
    <citation type="submission" date="2018-05" db="EMBL/GenBank/DDBJ databases">
        <authorList>
            <person name="Lanie J.A."/>
            <person name="Ng W.-L."/>
            <person name="Kazmierczak K.M."/>
            <person name="Andrzejewski T.M."/>
            <person name="Davidsen T.M."/>
            <person name="Wayne K.J."/>
            <person name="Tettelin H."/>
            <person name="Glass J.I."/>
            <person name="Rusch D."/>
            <person name="Podicherti R."/>
            <person name="Tsui H.-C.T."/>
            <person name="Winkler M.E."/>
        </authorList>
    </citation>
    <scope>NUCLEOTIDE SEQUENCE</scope>
</reference>
<feature type="non-terminal residue" evidence="1">
    <location>
        <position position="136"/>
    </location>
</feature>
<evidence type="ECO:0000313" key="1">
    <source>
        <dbReference type="EMBL" id="SVB66945.1"/>
    </source>
</evidence>
<dbReference type="PANTHER" id="PTHR36454">
    <property type="entry name" value="LMO2823 PROTEIN"/>
    <property type="match status" value="1"/>
</dbReference>
<dbReference type="Pfam" id="PF06245">
    <property type="entry name" value="DUF1015"/>
    <property type="match status" value="1"/>
</dbReference>
<evidence type="ECO:0008006" key="2">
    <source>
        <dbReference type="Google" id="ProtNLM"/>
    </source>
</evidence>
<dbReference type="AlphaFoldDB" id="A0A382FWJ6"/>
<proteinExistence type="predicted"/>
<name>A0A382FWJ6_9ZZZZ</name>
<gene>
    <name evidence="1" type="ORF">METZ01_LOCUS219799</name>
</gene>
<dbReference type="PANTHER" id="PTHR36454:SF1">
    <property type="entry name" value="DUF1015 DOMAIN-CONTAINING PROTEIN"/>
    <property type="match status" value="1"/>
</dbReference>
<protein>
    <recommendedName>
        <fullName evidence="2">DUF1015 domain-containing protein</fullName>
    </recommendedName>
</protein>
<dbReference type="EMBL" id="UINC01052061">
    <property type="protein sequence ID" value="SVB66945.1"/>
    <property type="molecule type" value="Genomic_DNA"/>
</dbReference>